<sequence length="90" mass="9552">MDIIGIFSKAATSTTWTQTNLGKVAEVTHQDLTWTVLLPGMGTDEAGESTPSKARITGYQGYGGTEFMEVEATWAQTIGIVDAALAATRI</sequence>
<proteinExistence type="predicted"/>
<reference evidence="1" key="1">
    <citation type="journal article" date="2014" name="Int. J. Syst. Evol. Microbiol.">
        <title>Complete genome sequence of Corynebacterium casei LMG S-19264T (=DSM 44701T), isolated from a smear-ripened cheese.</title>
        <authorList>
            <consortium name="US DOE Joint Genome Institute (JGI-PGF)"/>
            <person name="Walter F."/>
            <person name="Albersmeier A."/>
            <person name="Kalinowski J."/>
            <person name="Ruckert C."/>
        </authorList>
    </citation>
    <scope>NUCLEOTIDE SEQUENCE</scope>
    <source>
        <strain evidence="1">JCM 5016</strain>
    </source>
</reference>
<dbReference type="AlphaFoldDB" id="A0A918V5J2"/>
<evidence type="ECO:0000313" key="2">
    <source>
        <dbReference type="Proteomes" id="UP000623010"/>
    </source>
</evidence>
<comment type="caution">
    <text evidence="1">The sequence shown here is derived from an EMBL/GenBank/DDBJ whole genome shotgun (WGS) entry which is preliminary data.</text>
</comment>
<reference evidence="1" key="2">
    <citation type="submission" date="2020-09" db="EMBL/GenBank/DDBJ databases">
        <authorList>
            <person name="Sun Q."/>
            <person name="Ohkuma M."/>
        </authorList>
    </citation>
    <scope>NUCLEOTIDE SEQUENCE</scope>
    <source>
        <strain evidence="1">JCM 5016</strain>
    </source>
</reference>
<name>A0A918V5J2_9ACTN</name>
<keyword evidence="2" id="KW-1185">Reference proteome</keyword>
<dbReference type="RefSeq" id="WP_229879216.1">
    <property type="nucleotide sequence ID" value="NZ_BMWH01000002.1"/>
</dbReference>
<gene>
    <name evidence="1" type="ORF">GCM10010389_08220</name>
</gene>
<evidence type="ECO:0000313" key="1">
    <source>
        <dbReference type="EMBL" id="GGZ73112.1"/>
    </source>
</evidence>
<dbReference type="EMBL" id="BMWH01000002">
    <property type="protein sequence ID" value="GGZ73112.1"/>
    <property type="molecule type" value="Genomic_DNA"/>
</dbReference>
<dbReference type="Proteomes" id="UP000623010">
    <property type="component" value="Unassembled WGS sequence"/>
</dbReference>
<protein>
    <submittedName>
        <fullName evidence="1">Uncharacterized protein</fullName>
    </submittedName>
</protein>
<accession>A0A918V5J2</accession>
<organism evidence="1 2">
    <name type="scientific">Streptomyces echinoruber</name>
    <dbReference type="NCBI Taxonomy" id="68898"/>
    <lineage>
        <taxon>Bacteria</taxon>
        <taxon>Bacillati</taxon>
        <taxon>Actinomycetota</taxon>
        <taxon>Actinomycetes</taxon>
        <taxon>Kitasatosporales</taxon>
        <taxon>Streptomycetaceae</taxon>
        <taxon>Streptomyces</taxon>
    </lineage>
</organism>